<reference evidence="2 3" key="1">
    <citation type="submission" date="2015-01" db="EMBL/GenBank/DDBJ databases">
        <title>The Genome Sequence of Capronia semiimmersa CBS27337.</title>
        <authorList>
            <consortium name="The Broad Institute Genomics Platform"/>
            <person name="Cuomo C."/>
            <person name="de Hoog S."/>
            <person name="Gorbushina A."/>
            <person name="Stielow B."/>
            <person name="Teixiera M."/>
            <person name="Abouelleil A."/>
            <person name="Chapman S.B."/>
            <person name="Priest M."/>
            <person name="Young S.K."/>
            <person name="Wortman J."/>
            <person name="Nusbaum C."/>
            <person name="Birren B."/>
        </authorList>
    </citation>
    <scope>NUCLEOTIDE SEQUENCE [LARGE SCALE GENOMIC DNA]</scope>
    <source>
        <strain evidence="2 3">CBS 27337</strain>
    </source>
</reference>
<protein>
    <recommendedName>
        <fullName evidence="1">Amidohydrolase-related domain-containing protein</fullName>
    </recommendedName>
</protein>
<dbReference type="InterPro" id="IPR011059">
    <property type="entry name" value="Metal-dep_hydrolase_composite"/>
</dbReference>
<dbReference type="AlphaFoldDB" id="A0A0D2FBU6"/>
<keyword evidence="3" id="KW-1185">Reference proteome</keyword>
<dbReference type="SUPFAM" id="SSF51556">
    <property type="entry name" value="Metallo-dependent hydrolases"/>
    <property type="match status" value="1"/>
</dbReference>
<dbReference type="PANTHER" id="PTHR43135:SF3">
    <property type="entry name" value="ALPHA-D-RIBOSE 1-METHYLPHOSPHONATE 5-TRIPHOSPHATE DIPHOSPHATASE"/>
    <property type="match status" value="1"/>
</dbReference>
<dbReference type="PANTHER" id="PTHR43135">
    <property type="entry name" value="ALPHA-D-RIBOSE 1-METHYLPHOSPHONATE 5-TRIPHOSPHATE DIPHOSPHATASE"/>
    <property type="match status" value="1"/>
</dbReference>
<dbReference type="InterPro" id="IPR006680">
    <property type="entry name" value="Amidohydro-rel"/>
</dbReference>
<dbReference type="Pfam" id="PF01979">
    <property type="entry name" value="Amidohydro_1"/>
    <property type="match status" value="1"/>
</dbReference>
<accession>A0A0D2FBU6</accession>
<dbReference type="HOGENOM" id="CLU_023620_2_0_1"/>
<proteinExistence type="predicted"/>
<dbReference type="InterPro" id="IPR051781">
    <property type="entry name" value="Metallo-dep_Hydrolase"/>
</dbReference>
<gene>
    <name evidence="2" type="ORF">PV04_09297</name>
</gene>
<dbReference type="GO" id="GO:0016810">
    <property type="term" value="F:hydrolase activity, acting on carbon-nitrogen (but not peptide) bonds"/>
    <property type="evidence" value="ECO:0007669"/>
    <property type="project" value="InterPro"/>
</dbReference>
<dbReference type="InterPro" id="IPR057744">
    <property type="entry name" value="OTAase-like"/>
</dbReference>
<feature type="domain" description="Amidohydrolase-related" evidence="1">
    <location>
        <begin position="90"/>
        <end position="440"/>
    </location>
</feature>
<sequence>MGANHKMVVPALKFDSPIDVDTVTRPWKQPRHQTYILSNAHVIDPVDGRIRHNTTVRLEGGLVHSVGDGSGKTTHAHDADILSIDLEGKYLLPGLWDCHVHLAAVQGCSSLDEILNLSSDTGLLRQPEIGQAMLDRGFTTVRDCGGALLPLKLAFEEGIHPGPRLFIAGRQLSQSGGCGDGRSAFDDSQCCGGAKQLACRTVDGVPECLKFTREELRLGADFIKIMAGGGVASPRGGLGDVEFTEDEIKGITTVASNTGTFVTAHAYTPAVIQQAVNCGVRGIEHGNFLDKATAELMAQKHVYLTPTLVAYAAASMPEFEAFVSPESMAKLHNTLESGLKAIELAKEAGVTICFGTDLLGPMHFAQTKEFQLRKSVQSALEIIQSATINAAQMMRRQDSLGRVGPGFVADLLILNANPLEDITVLDRPEKHLLAVFKEGRVASSRWSRLETRNRRPAKIM</sequence>
<dbReference type="SUPFAM" id="SSF51338">
    <property type="entry name" value="Composite domain of metallo-dependent hydrolases"/>
    <property type="match status" value="1"/>
</dbReference>
<dbReference type="EMBL" id="KN846961">
    <property type="protein sequence ID" value="KIW64355.1"/>
    <property type="molecule type" value="Genomic_DNA"/>
</dbReference>
<dbReference type="Gene3D" id="3.20.20.140">
    <property type="entry name" value="Metal-dependent hydrolases"/>
    <property type="match status" value="1"/>
</dbReference>
<organism evidence="2 3">
    <name type="scientific">Phialophora macrospora</name>
    <dbReference type="NCBI Taxonomy" id="1851006"/>
    <lineage>
        <taxon>Eukaryota</taxon>
        <taxon>Fungi</taxon>
        <taxon>Dikarya</taxon>
        <taxon>Ascomycota</taxon>
        <taxon>Pezizomycotina</taxon>
        <taxon>Eurotiomycetes</taxon>
        <taxon>Chaetothyriomycetidae</taxon>
        <taxon>Chaetothyriales</taxon>
        <taxon>Herpotrichiellaceae</taxon>
        <taxon>Phialophora</taxon>
    </lineage>
</organism>
<evidence type="ECO:0000313" key="2">
    <source>
        <dbReference type="EMBL" id="KIW64355.1"/>
    </source>
</evidence>
<dbReference type="STRING" id="5601.A0A0D2FBU6"/>
<evidence type="ECO:0000313" key="3">
    <source>
        <dbReference type="Proteomes" id="UP000054266"/>
    </source>
</evidence>
<dbReference type="Gene3D" id="2.30.40.10">
    <property type="entry name" value="Urease, subunit C, domain 1"/>
    <property type="match status" value="1"/>
</dbReference>
<name>A0A0D2FBU6_9EURO</name>
<evidence type="ECO:0000259" key="1">
    <source>
        <dbReference type="Pfam" id="PF01979"/>
    </source>
</evidence>
<dbReference type="Proteomes" id="UP000054266">
    <property type="component" value="Unassembled WGS sequence"/>
</dbReference>
<dbReference type="CDD" id="cd01299">
    <property type="entry name" value="Met_dep_hydrolase_A"/>
    <property type="match status" value="1"/>
</dbReference>
<dbReference type="InterPro" id="IPR032466">
    <property type="entry name" value="Metal_Hydrolase"/>
</dbReference>